<dbReference type="PANTHER" id="PTHR32347">
    <property type="entry name" value="EFFLUX SYSTEM COMPONENT YKNX-RELATED"/>
    <property type="match status" value="1"/>
</dbReference>
<keyword evidence="7" id="KW-1185">Reference proteome</keyword>
<dbReference type="InterPro" id="IPR050465">
    <property type="entry name" value="UPF0194_transport"/>
</dbReference>
<proteinExistence type="predicted"/>
<evidence type="ECO:0000313" key="6">
    <source>
        <dbReference type="EMBL" id="QEG19016.1"/>
    </source>
</evidence>
<name>A0ABX5YTJ4_9PLAN</name>
<feature type="coiled-coil region" evidence="3">
    <location>
        <begin position="227"/>
        <end position="279"/>
    </location>
</feature>
<dbReference type="InterPro" id="IPR011992">
    <property type="entry name" value="EF-hand-dom_pair"/>
</dbReference>
<organism evidence="6 7">
    <name type="scientific">Gimesia maris</name>
    <dbReference type="NCBI Taxonomy" id="122"/>
    <lineage>
        <taxon>Bacteria</taxon>
        <taxon>Pseudomonadati</taxon>
        <taxon>Planctomycetota</taxon>
        <taxon>Planctomycetia</taxon>
        <taxon>Planctomycetales</taxon>
        <taxon>Planctomycetaceae</taxon>
        <taxon>Gimesia</taxon>
    </lineage>
</organism>
<feature type="compositionally biased region" description="Gly residues" evidence="4">
    <location>
        <begin position="590"/>
        <end position="607"/>
    </location>
</feature>
<feature type="compositionally biased region" description="Basic and acidic residues" evidence="4">
    <location>
        <begin position="547"/>
        <end position="587"/>
    </location>
</feature>
<dbReference type="Pfam" id="PF25990">
    <property type="entry name" value="Beta-barrel_YknX"/>
    <property type="match status" value="1"/>
</dbReference>
<dbReference type="PROSITE" id="PS00018">
    <property type="entry name" value="EF_HAND_1"/>
    <property type="match status" value="1"/>
</dbReference>
<evidence type="ECO:0000256" key="1">
    <source>
        <dbReference type="ARBA" id="ARBA00004196"/>
    </source>
</evidence>
<dbReference type="InterPro" id="IPR002048">
    <property type="entry name" value="EF_hand_dom"/>
</dbReference>
<feature type="coiled-coil region" evidence="3">
    <location>
        <begin position="156"/>
        <end position="183"/>
    </location>
</feature>
<dbReference type="Gene3D" id="1.10.287.470">
    <property type="entry name" value="Helix hairpin bin"/>
    <property type="match status" value="1"/>
</dbReference>
<feature type="region of interest" description="Disordered" evidence="4">
    <location>
        <begin position="497"/>
        <end position="613"/>
    </location>
</feature>
<dbReference type="InterPro" id="IPR058636">
    <property type="entry name" value="Beta-barrel_YknX"/>
</dbReference>
<dbReference type="Pfam" id="PF13202">
    <property type="entry name" value="EF-hand_5"/>
    <property type="match status" value="2"/>
</dbReference>
<dbReference type="EMBL" id="CP042910">
    <property type="protein sequence ID" value="QEG19016.1"/>
    <property type="molecule type" value="Genomic_DNA"/>
</dbReference>
<feature type="coiled-coil region" evidence="3">
    <location>
        <begin position="98"/>
        <end position="125"/>
    </location>
</feature>
<protein>
    <submittedName>
        <fullName evidence="6">Macrolide export protein MacA</fullName>
    </submittedName>
</protein>
<sequence>MIVGAILVLTVPVLRTPLLSVFSSGSKKNTTYITDKATRGPFRVSVTERGQLDSLNNVTLSSKVKGFTTILSIVPEGTMVEKGDVVCELDSSLLVDKEKQQQIQVTQTEAELKQAEENVEIQKTQNESDTSAAELALILAKLDLEKFLKGESQRDLNVKEGAITKAREDLQRAEEAFEFSKRIAKKGYKSQNDVEADRINVVKAEIDLEIAKEDLKVEKDYVQTRKHKELEADVDEKKRNLDRVIRQGIATQAQFDARLKASQLTYEVEKSELERIREQIVACKLIAPQNGQVVYANQDSGRRSSGEDVIEEGTEVRERQSIIQLPDFSQMKVDARIHESKISMINQGLPVDIRVDAFPEQLYRGIVDQVSSVPISSNWMRPDLKEYKATIRILPDNGDITKLKPGLTAEIEIRVDQRPDILQVPVQSVITIGEQRYMFILMPDGTSERREVKIGQASDTMIEILSGIEAGEEVILNPRTHFADELIELEEQLAMEKKKQAEKKGPGSVDAKSAGPAAGKAGGEKPRGESAEKKKPAGGNAGGMLQRLDKNSDGKISKDEAPERMQERFDELDANKDGFLDAAELSKLRGPGGGAGASGGGAGGSRPGGENRP</sequence>
<dbReference type="PROSITE" id="PS50222">
    <property type="entry name" value="EF_HAND_2"/>
    <property type="match status" value="1"/>
</dbReference>
<dbReference type="InterPro" id="IPR018247">
    <property type="entry name" value="EF_Hand_1_Ca_BS"/>
</dbReference>
<dbReference type="Pfam" id="PF25989">
    <property type="entry name" value="YknX_C"/>
    <property type="match status" value="1"/>
</dbReference>
<comment type="subcellular location">
    <subcellularLocation>
        <location evidence="1">Cell envelope</location>
    </subcellularLocation>
</comment>
<keyword evidence="2 3" id="KW-0175">Coiled coil</keyword>
<evidence type="ECO:0000259" key="5">
    <source>
        <dbReference type="PROSITE" id="PS50222"/>
    </source>
</evidence>
<evidence type="ECO:0000256" key="3">
    <source>
        <dbReference type="SAM" id="Coils"/>
    </source>
</evidence>
<dbReference type="Gene3D" id="1.10.238.10">
    <property type="entry name" value="EF-hand"/>
    <property type="match status" value="1"/>
</dbReference>
<accession>A0ABX5YTJ4</accession>
<dbReference type="Proteomes" id="UP000322887">
    <property type="component" value="Chromosome"/>
</dbReference>
<dbReference type="Gene3D" id="2.40.30.170">
    <property type="match status" value="1"/>
</dbReference>
<feature type="domain" description="EF-hand" evidence="5">
    <location>
        <begin position="560"/>
        <end position="595"/>
    </location>
</feature>
<reference evidence="6 7" key="1">
    <citation type="submission" date="2019-08" db="EMBL/GenBank/DDBJ databases">
        <title>Deep-cultivation of Planctomycetes and their phenomic and genomic characterization uncovers novel biology.</title>
        <authorList>
            <person name="Wiegand S."/>
            <person name="Jogler M."/>
            <person name="Boedeker C."/>
            <person name="Pinto D."/>
            <person name="Vollmers J."/>
            <person name="Rivas-Marin E."/>
            <person name="Kohn T."/>
            <person name="Peeters S.H."/>
            <person name="Heuer A."/>
            <person name="Rast P."/>
            <person name="Oberbeckmann S."/>
            <person name="Bunk B."/>
            <person name="Jeske O."/>
            <person name="Meyerdierks A."/>
            <person name="Storesund J.E."/>
            <person name="Kallscheuer N."/>
            <person name="Luecker S."/>
            <person name="Lage O.M."/>
            <person name="Pohl T."/>
            <person name="Merkel B.J."/>
            <person name="Hornburger P."/>
            <person name="Mueller R.-W."/>
            <person name="Bruemmer F."/>
            <person name="Labrenz M."/>
            <person name="Spormann A.M."/>
            <person name="Op den Camp H."/>
            <person name="Overmann J."/>
            <person name="Amann R."/>
            <person name="Jetten M.S.M."/>
            <person name="Mascher T."/>
            <person name="Medema M.H."/>
            <person name="Devos D.P."/>
            <person name="Kaster A.-K."/>
            <person name="Ovreas L."/>
            <person name="Rohde M."/>
            <person name="Galperin M.Y."/>
            <person name="Jogler C."/>
        </authorList>
    </citation>
    <scope>NUCLEOTIDE SEQUENCE [LARGE SCALE GENOMIC DNA]</scope>
    <source>
        <strain evidence="6 7">DSM 8797</strain>
    </source>
</reference>
<dbReference type="PANTHER" id="PTHR32347:SF23">
    <property type="entry name" value="BLL5650 PROTEIN"/>
    <property type="match status" value="1"/>
</dbReference>
<gene>
    <name evidence="6" type="primary">macA</name>
    <name evidence="6" type="ORF">GmarT_49120</name>
</gene>
<evidence type="ECO:0000313" key="7">
    <source>
        <dbReference type="Proteomes" id="UP000322887"/>
    </source>
</evidence>
<dbReference type="PRINTS" id="PR01490">
    <property type="entry name" value="RTXTOXIND"/>
</dbReference>
<evidence type="ECO:0000256" key="4">
    <source>
        <dbReference type="SAM" id="MobiDB-lite"/>
    </source>
</evidence>
<evidence type="ECO:0000256" key="2">
    <source>
        <dbReference type="ARBA" id="ARBA00023054"/>
    </source>
</evidence>
<dbReference type="SUPFAM" id="SSF47473">
    <property type="entry name" value="EF-hand"/>
    <property type="match status" value="1"/>
</dbReference>
<dbReference type="Gene3D" id="2.40.420.20">
    <property type="match status" value="1"/>
</dbReference>
<dbReference type="Gene3D" id="2.40.50.100">
    <property type="match status" value="1"/>
</dbReference>
<dbReference type="InterPro" id="IPR058637">
    <property type="entry name" value="YknX-like_C"/>
</dbReference>
<feature type="compositionally biased region" description="Basic and acidic residues" evidence="4">
    <location>
        <begin position="522"/>
        <end position="535"/>
    </location>
</feature>